<dbReference type="InterPro" id="IPR003854">
    <property type="entry name" value="GASA"/>
</dbReference>
<name>A0A811RNZ9_9POAL</name>
<feature type="chain" id="PRO_5032745202" evidence="2">
    <location>
        <begin position="31"/>
        <end position="138"/>
    </location>
</feature>
<keyword evidence="2" id="KW-0732">Signal</keyword>
<dbReference type="Proteomes" id="UP000604825">
    <property type="component" value="Unassembled WGS sequence"/>
</dbReference>
<evidence type="ECO:0000313" key="3">
    <source>
        <dbReference type="EMBL" id="CAD6272274.1"/>
    </source>
</evidence>
<dbReference type="PANTHER" id="PTHR23201">
    <property type="entry name" value="EXTENSIN, PROLINE-RICH PROTEIN"/>
    <property type="match status" value="1"/>
</dbReference>
<accession>A0A811RNZ9</accession>
<evidence type="ECO:0000256" key="2">
    <source>
        <dbReference type="SAM" id="SignalP"/>
    </source>
</evidence>
<feature type="signal peptide" evidence="2">
    <location>
        <begin position="1"/>
        <end position="30"/>
    </location>
</feature>
<evidence type="ECO:0000256" key="1">
    <source>
        <dbReference type="ARBA" id="ARBA00010582"/>
    </source>
</evidence>
<organism evidence="3 4">
    <name type="scientific">Miscanthus lutarioriparius</name>
    <dbReference type="NCBI Taxonomy" id="422564"/>
    <lineage>
        <taxon>Eukaryota</taxon>
        <taxon>Viridiplantae</taxon>
        <taxon>Streptophyta</taxon>
        <taxon>Embryophyta</taxon>
        <taxon>Tracheophyta</taxon>
        <taxon>Spermatophyta</taxon>
        <taxon>Magnoliopsida</taxon>
        <taxon>Liliopsida</taxon>
        <taxon>Poales</taxon>
        <taxon>Poaceae</taxon>
        <taxon>PACMAD clade</taxon>
        <taxon>Panicoideae</taxon>
        <taxon>Andropogonodae</taxon>
        <taxon>Andropogoneae</taxon>
        <taxon>Saccharinae</taxon>
        <taxon>Miscanthus</taxon>
    </lineage>
</organism>
<protein>
    <submittedName>
        <fullName evidence="3">Uncharacterized protein</fullName>
    </submittedName>
</protein>
<comment type="similarity">
    <text evidence="1">Belongs to the GASA family.</text>
</comment>
<evidence type="ECO:0000313" key="4">
    <source>
        <dbReference type="Proteomes" id="UP000604825"/>
    </source>
</evidence>
<dbReference type="EMBL" id="CAJGYO010000016">
    <property type="protein sequence ID" value="CAD6272274.1"/>
    <property type="molecule type" value="Genomic_DNA"/>
</dbReference>
<reference evidence="3" key="1">
    <citation type="submission" date="2020-10" db="EMBL/GenBank/DDBJ databases">
        <authorList>
            <person name="Han B."/>
            <person name="Lu T."/>
            <person name="Zhao Q."/>
            <person name="Huang X."/>
            <person name="Zhao Y."/>
        </authorList>
    </citation>
    <scope>NUCLEOTIDE SEQUENCE</scope>
</reference>
<comment type="caution">
    <text evidence="3">The sequence shown here is derived from an EMBL/GenBank/DDBJ whole genome shotgun (WGS) entry which is preliminary data.</text>
</comment>
<dbReference type="Pfam" id="PF02704">
    <property type="entry name" value="GASA"/>
    <property type="match status" value="1"/>
</dbReference>
<dbReference type="PANTHER" id="PTHR23201:SF52">
    <property type="entry name" value="OS05G0376800 PROTEIN"/>
    <property type="match status" value="1"/>
</dbReference>
<proteinExistence type="inferred from homology"/>
<dbReference type="AlphaFoldDB" id="A0A811RNZ9"/>
<gene>
    <name evidence="3" type="ORF">NCGR_LOCUS55549</name>
</gene>
<dbReference type="OrthoDB" id="1886938at2759"/>
<keyword evidence="4" id="KW-1185">Reference proteome</keyword>
<sequence length="138" mass="14406">MKRRKSPRSLLLCCAAIVVVALLSQQGGQAAYYVPSPGPALAPAGSSAMNSSTAPPPAKPNAFPLPMYGVTPGSLQPQECGGRCAARCSGTAYRKPCLFFCRKCCAACLCVPAGTYGNKNTCPCYNNWKTKRGGPKCP</sequence>